<name>A0A382YCE3_9ZZZZ</name>
<dbReference type="Gene3D" id="2.60.130.10">
    <property type="entry name" value="Aromatic compound dioxygenase"/>
    <property type="match status" value="1"/>
</dbReference>
<reference evidence="1" key="1">
    <citation type="submission" date="2018-05" db="EMBL/GenBank/DDBJ databases">
        <authorList>
            <person name="Lanie J.A."/>
            <person name="Ng W.-L."/>
            <person name="Kazmierczak K.M."/>
            <person name="Andrzejewski T.M."/>
            <person name="Davidsen T.M."/>
            <person name="Wayne K.J."/>
            <person name="Tettelin H."/>
            <person name="Glass J.I."/>
            <person name="Rusch D."/>
            <person name="Podicherti R."/>
            <person name="Tsui H.-C.T."/>
            <person name="Winkler M.E."/>
        </authorList>
    </citation>
    <scope>NUCLEOTIDE SEQUENCE</scope>
</reference>
<feature type="non-terminal residue" evidence="1">
    <location>
        <position position="1"/>
    </location>
</feature>
<protein>
    <submittedName>
        <fullName evidence="1">Uncharacterized protein</fullName>
    </submittedName>
</protein>
<proteinExistence type="predicted"/>
<evidence type="ECO:0000313" key="1">
    <source>
        <dbReference type="EMBL" id="SVD80541.1"/>
    </source>
</evidence>
<gene>
    <name evidence="1" type="ORF">METZ01_LOCUS433395</name>
</gene>
<dbReference type="EMBL" id="UINC01174424">
    <property type="protein sequence ID" value="SVD80541.1"/>
    <property type="molecule type" value="Genomic_DNA"/>
</dbReference>
<sequence>FKSVTTQLFIDGDPYLESDAVFAVKGSLVAKIVSRDGASSKEIASDNMSPMHNDIHFDFRLEPAQ</sequence>
<dbReference type="GO" id="GO:0005506">
    <property type="term" value="F:iron ion binding"/>
    <property type="evidence" value="ECO:0007669"/>
    <property type="project" value="InterPro"/>
</dbReference>
<dbReference type="SUPFAM" id="SSF49482">
    <property type="entry name" value="Aromatic compound dioxygenase"/>
    <property type="match status" value="1"/>
</dbReference>
<accession>A0A382YCE3</accession>
<dbReference type="InterPro" id="IPR015889">
    <property type="entry name" value="Intradiol_dOase_core"/>
</dbReference>
<organism evidence="1">
    <name type="scientific">marine metagenome</name>
    <dbReference type="NCBI Taxonomy" id="408172"/>
    <lineage>
        <taxon>unclassified sequences</taxon>
        <taxon>metagenomes</taxon>
        <taxon>ecological metagenomes</taxon>
    </lineage>
</organism>
<dbReference type="AlphaFoldDB" id="A0A382YCE3"/>
<dbReference type="GO" id="GO:0016702">
    <property type="term" value="F:oxidoreductase activity, acting on single donors with incorporation of molecular oxygen, incorporation of two atoms of oxygen"/>
    <property type="evidence" value="ECO:0007669"/>
    <property type="project" value="InterPro"/>
</dbReference>